<dbReference type="Pfam" id="PF13621">
    <property type="entry name" value="Cupin_8"/>
    <property type="match status" value="2"/>
</dbReference>
<feature type="region of interest" description="Disordered" evidence="1">
    <location>
        <begin position="598"/>
        <end position="765"/>
    </location>
</feature>
<evidence type="ECO:0000259" key="2">
    <source>
        <dbReference type="PROSITE" id="PS51184"/>
    </source>
</evidence>
<dbReference type="Proteomes" id="UP000245771">
    <property type="component" value="Unassembled WGS sequence"/>
</dbReference>
<dbReference type="EMBL" id="KZ819604">
    <property type="protein sequence ID" value="PWN33342.1"/>
    <property type="molecule type" value="Genomic_DNA"/>
</dbReference>
<dbReference type="RefSeq" id="XP_025353644.1">
    <property type="nucleotide sequence ID" value="XM_025500976.1"/>
</dbReference>
<name>A0A316V7C1_9BASI</name>
<feature type="compositionally biased region" description="Basic and acidic residues" evidence="1">
    <location>
        <begin position="783"/>
        <end position="794"/>
    </location>
</feature>
<evidence type="ECO:0000256" key="1">
    <source>
        <dbReference type="SAM" id="MobiDB-lite"/>
    </source>
</evidence>
<dbReference type="GeneID" id="37022757"/>
<organism evidence="3 4">
    <name type="scientific">Meira miltonrushii</name>
    <dbReference type="NCBI Taxonomy" id="1280837"/>
    <lineage>
        <taxon>Eukaryota</taxon>
        <taxon>Fungi</taxon>
        <taxon>Dikarya</taxon>
        <taxon>Basidiomycota</taxon>
        <taxon>Ustilaginomycotina</taxon>
        <taxon>Exobasidiomycetes</taxon>
        <taxon>Exobasidiales</taxon>
        <taxon>Brachybasidiaceae</taxon>
        <taxon>Meira</taxon>
    </lineage>
</organism>
<feature type="region of interest" description="Disordered" evidence="1">
    <location>
        <begin position="927"/>
        <end position="976"/>
    </location>
</feature>
<feature type="region of interest" description="Disordered" evidence="1">
    <location>
        <begin position="152"/>
        <end position="210"/>
    </location>
</feature>
<dbReference type="PANTHER" id="PTHR12461">
    <property type="entry name" value="HYPOXIA-INDUCIBLE FACTOR 1 ALPHA INHIBITOR-RELATED"/>
    <property type="match status" value="1"/>
</dbReference>
<dbReference type="AlphaFoldDB" id="A0A316V7C1"/>
<dbReference type="Gene3D" id="2.60.120.650">
    <property type="entry name" value="Cupin"/>
    <property type="match status" value="1"/>
</dbReference>
<dbReference type="Gene3D" id="2.60.120.10">
    <property type="entry name" value="Jelly Rolls"/>
    <property type="match status" value="1"/>
</dbReference>
<feature type="compositionally biased region" description="Acidic residues" evidence="1">
    <location>
        <begin position="698"/>
        <end position="727"/>
    </location>
</feature>
<feature type="compositionally biased region" description="Acidic residues" evidence="1">
    <location>
        <begin position="477"/>
        <end position="496"/>
    </location>
</feature>
<proteinExistence type="predicted"/>
<dbReference type="STRING" id="1280837.A0A316V7C1"/>
<dbReference type="InterPro" id="IPR041667">
    <property type="entry name" value="Cupin_8"/>
</dbReference>
<feature type="compositionally biased region" description="Acidic residues" evidence="1">
    <location>
        <begin position="679"/>
        <end position="689"/>
    </location>
</feature>
<feature type="region of interest" description="Disordered" evidence="1">
    <location>
        <begin position="477"/>
        <end position="541"/>
    </location>
</feature>
<feature type="region of interest" description="Disordered" evidence="1">
    <location>
        <begin position="883"/>
        <end position="906"/>
    </location>
</feature>
<dbReference type="SMART" id="SM00558">
    <property type="entry name" value="JmjC"/>
    <property type="match status" value="1"/>
</dbReference>
<dbReference type="InParanoid" id="A0A316V7C1"/>
<evidence type="ECO:0000313" key="4">
    <source>
        <dbReference type="Proteomes" id="UP000245771"/>
    </source>
</evidence>
<dbReference type="PANTHER" id="PTHR12461:SF100">
    <property type="entry name" value="JMJC DOMAIN-CONTAINING PROTEIN 4"/>
    <property type="match status" value="1"/>
</dbReference>
<feature type="region of interest" description="Disordered" evidence="1">
    <location>
        <begin position="422"/>
        <end position="448"/>
    </location>
</feature>
<dbReference type="OrthoDB" id="415358at2759"/>
<accession>A0A316V7C1</accession>
<protein>
    <recommendedName>
        <fullName evidence="2">JmjC domain-containing protein</fullName>
    </recommendedName>
</protein>
<dbReference type="InterPro" id="IPR014710">
    <property type="entry name" value="RmlC-like_jellyroll"/>
</dbReference>
<keyword evidence="4" id="KW-1185">Reference proteome</keyword>
<gene>
    <name evidence="3" type="ORF">FA14DRAFT_179996</name>
</gene>
<feature type="domain" description="JmjC" evidence="2">
    <location>
        <begin position="229"/>
        <end position="871"/>
    </location>
</feature>
<feature type="region of interest" description="Disordered" evidence="1">
    <location>
        <begin position="777"/>
        <end position="806"/>
    </location>
</feature>
<dbReference type="InterPro" id="IPR003347">
    <property type="entry name" value="JmjC_dom"/>
</dbReference>
<dbReference type="PROSITE" id="PS51184">
    <property type="entry name" value="JMJC"/>
    <property type="match status" value="1"/>
</dbReference>
<reference evidence="3 4" key="1">
    <citation type="journal article" date="2018" name="Mol. Biol. Evol.">
        <title>Broad Genomic Sampling Reveals a Smut Pathogenic Ancestry of the Fungal Clade Ustilaginomycotina.</title>
        <authorList>
            <person name="Kijpornyongpan T."/>
            <person name="Mondo S.J."/>
            <person name="Barry K."/>
            <person name="Sandor L."/>
            <person name="Lee J."/>
            <person name="Lipzen A."/>
            <person name="Pangilinan J."/>
            <person name="LaButti K."/>
            <person name="Hainaut M."/>
            <person name="Henrissat B."/>
            <person name="Grigoriev I.V."/>
            <person name="Spatafora J.W."/>
            <person name="Aime M.C."/>
        </authorList>
    </citation>
    <scope>NUCLEOTIDE SEQUENCE [LARGE SCALE GENOMIC DNA]</scope>
    <source>
        <strain evidence="3 4">MCA 3882</strain>
    </source>
</reference>
<sequence length="976" mass="108811">MSRQGKEGQNDGGLKDKQQKRPIIRQLRVPIRSNVTEEYRGFIPLPHSDIMEEEIRTLDAEIFWNDYVKRRCPTVINGLIDDNGFDGERWKDLNYLRSIAGSTQVKIEPVDPINDRFGTGAQRRIVTLSQFLDMLQDEKQAGKWYMTTQYIDDESEEEEISNSTSSDSSRQDEANNLFPRLSKDGTIASSTTTSPPTSTSQKQSDSDSPRILEDEELLPAPDLDFSLPPPTDALAHLFPLPTPKLLGGLVLQQCNLWLGNGTSGKSSGLHHDFHDNLYMVLSGCKRFLIWPPTCHRWLEPTGDIFRVHSNGLIEYDIADEPPLRADGLTSHEAALWRVRARKRVLLEADEAAASLAGEEKVKKALRKGKGKQTKEQEVALILLREAEMQELIIRMDNERNLEANGNVTSSDLSDDEIESDFMTDRSDSYGNGSKGLSDDESDTSQTFGAQRQSFGDKQFGGEGFDVFKALLSYTPMEEGEDDDSFEESEGSIDEIQDGQHRRKRRRAGSFLHIPPGGLPGGLRGSLRDPDGRYDSDISGDISDSDEFIMAAMEDDGQMGQEEIFNLPMVPVIEGEWSGEDDGEALGGNGAALRRVFPGNAFEVVNSEDDDEEDSDEDEDEEESSEEDSNEEKAVEVVTDNDDVHKLPFAQLDEVSSESSKAGEPVEEDEGSSEGALMGEGEDDSEEDEGALFAKLANAEDDEDEDEDEEEEDDDDEDVWPEDAEDGESLLNQLAAMEQNSAPQNGAKAFSPPTAAEKDEDPSSFSRIAPQALHWFFDVPNDPSNKDEIVSDDPPRIPGGPTLVPRENCPDPWEIHLKPGQMLYLPASWYHEVTSYCDPNEKDGNNVHMALNYWFHPPTAVESREGLSKRKLTALNLDGTPKVGKEARMQAKARSSGSTDIDENVPSARHPYLDREVWDEIRREVNRRVDEIRKRSAKKAERDEIISGKRKAESPSIETGEEDTTALPPTKRSRGDE</sequence>
<feature type="compositionally biased region" description="Basic and acidic residues" evidence="1">
    <location>
        <begin position="927"/>
        <end position="952"/>
    </location>
</feature>
<evidence type="ECO:0000313" key="3">
    <source>
        <dbReference type="EMBL" id="PWN33342.1"/>
    </source>
</evidence>
<feature type="compositionally biased region" description="Basic and acidic residues" evidence="1">
    <location>
        <begin position="525"/>
        <end position="535"/>
    </location>
</feature>
<dbReference type="SUPFAM" id="SSF51197">
    <property type="entry name" value="Clavaminate synthase-like"/>
    <property type="match status" value="2"/>
</dbReference>
<feature type="compositionally biased region" description="Acidic residues" evidence="1">
    <location>
        <begin position="605"/>
        <end position="629"/>
    </location>
</feature>
<feature type="compositionally biased region" description="Low complexity" evidence="1">
    <location>
        <begin position="189"/>
        <end position="203"/>
    </location>
</feature>